<dbReference type="AlphaFoldDB" id="A0AAE1NV39"/>
<protein>
    <submittedName>
        <fullName evidence="1">Uncharacterized protein</fullName>
    </submittedName>
</protein>
<organism evidence="1 2">
    <name type="scientific">Petrolisthes manimaculis</name>
    <dbReference type="NCBI Taxonomy" id="1843537"/>
    <lineage>
        <taxon>Eukaryota</taxon>
        <taxon>Metazoa</taxon>
        <taxon>Ecdysozoa</taxon>
        <taxon>Arthropoda</taxon>
        <taxon>Crustacea</taxon>
        <taxon>Multicrustacea</taxon>
        <taxon>Malacostraca</taxon>
        <taxon>Eumalacostraca</taxon>
        <taxon>Eucarida</taxon>
        <taxon>Decapoda</taxon>
        <taxon>Pleocyemata</taxon>
        <taxon>Anomura</taxon>
        <taxon>Galatheoidea</taxon>
        <taxon>Porcellanidae</taxon>
        <taxon>Petrolisthes</taxon>
    </lineage>
</organism>
<evidence type="ECO:0000313" key="1">
    <source>
        <dbReference type="EMBL" id="KAK4296009.1"/>
    </source>
</evidence>
<accession>A0AAE1NV39</accession>
<evidence type="ECO:0000313" key="2">
    <source>
        <dbReference type="Proteomes" id="UP001292094"/>
    </source>
</evidence>
<gene>
    <name evidence="1" type="ORF">Pmani_031476</name>
</gene>
<keyword evidence="2" id="KW-1185">Reference proteome</keyword>
<sequence length="83" mass="9292">MAIAALSTRIVDLVVISTQGGEAEIFSSFPSHFQAKVVVLVMSVIVKEEWDWVVEGAANKGLKWIRTFDIHHIFVNQKLVVIK</sequence>
<reference evidence="1" key="1">
    <citation type="submission" date="2023-11" db="EMBL/GenBank/DDBJ databases">
        <title>Genome assemblies of two species of porcelain crab, Petrolisthes cinctipes and Petrolisthes manimaculis (Anomura: Porcellanidae).</title>
        <authorList>
            <person name="Angst P."/>
        </authorList>
    </citation>
    <scope>NUCLEOTIDE SEQUENCE</scope>
    <source>
        <strain evidence="1">PB745_02</strain>
        <tissue evidence="1">Gill</tissue>
    </source>
</reference>
<dbReference type="Proteomes" id="UP001292094">
    <property type="component" value="Unassembled WGS sequence"/>
</dbReference>
<name>A0AAE1NV39_9EUCA</name>
<dbReference type="EMBL" id="JAWZYT010003953">
    <property type="protein sequence ID" value="KAK4296009.1"/>
    <property type="molecule type" value="Genomic_DNA"/>
</dbReference>
<proteinExistence type="predicted"/>
<comment type="caution">
    <text evidence="1">The sequence shown here is derived from an EMBL/GenBank/DDBJ whole genome shotgun (WGS) entry which is preliminary data.</text>
</comment>